<dbReference type="EMBL" id="CM003533">
    <property type="protein sequence ID" value="RCV29660.1"/>
    <property type="molecule type" value="Genomic_DNA"/>
</dbReference>
<proteinExistence type="predicted"/>
<gene>
    <name evidence="1" type="ORF">SETIT_6G029800v2</name>
</gene>
<reference evidence="1" key="2">
    <citation type="submission" date="2015-07" db="EMBL/GenBank/DDBJ databases">
        <authorList>
            <person name="Noorani M."/>
        </authorList>
    </citation>
    <scope>NUCLEOTIDE SEQUENCE</scope>
    <source>
        <strain evidence="1">Yugu1</strain>
    </source>
</reference>
<name>A0A368RJ88_SETIT</name>
<accession>A0A368RJ88</accession>
<dbReference type="AlphaFoldDB" id="A0A368RJ88"/>
<reference evidence="1" key="1">
    <citation type="journal article" date="2012" name="Nat. Biotechnol.">
        <title>Reference genome sequence of the model plant Setaria.</title>
        <authorList>
            <person name="Bennetzen J.L."/>
            <person name="Schmutz J."/>
            <person name="Wang H."/>
            <person name="Percifield R."/>
            <person name="Hawkins J."/>
            <person name="Pontaroli A.C."/>
            <person name="Estep M."/>
            <person name="Feng L."/>
            <person name="Vaughn J.N."/>
            <person name="Grimwood J."/>
            <person name="Jenkins J."/>
            <person name="Barry K."/>
            <person name="Lindquist E."/>
            <person name="Hellsten U."/>
            <person name="Deshpande S."/>
            <person name="Wang X."/>
            <person name="Wu X."/>
            <person name="Mitros T."/>
            <person name="Triplett J."/>
            <person name="Yang X."/>
            <person name="Ye C.Y."/>
            <person name="Mauro-Herrera M."/>
            <person name="Wang L."/>
            <person name="Li P."/>
            <person name="Sharma M."/>
            <person name="Sharma R."/>
            <person name="Ronald P.C."/>
            <person name="Panaud O."/>
            <person name="Kellogg E.A."/>
            <person name="Brutnell T.P."/>
            <person name="Doust A.N."/>
            <person name="Tuskan G.A."/>
            <person name="Rokhsar D."/>
            <person name="Devos K.M."/>
        </authorList>
    </citation>
    <scope>NUCLEOTIDE SEQUENCE [LARGE SCALE GENOMIC DNA]</scope>
    <source>
        <strain evidence="1">Yugu1</strain>
    </source>
</reference>
<sequence length="140" mass="15954">MEPPSYPFLHATTKYQLSNSSTIAILLMETDGDSRHWPHHCRHESLVAGLLTKFHILLFLPPPQIHCSPLMSLQSPPLRLFPSPFLASFPTSSDTHKAFYGQILRVGEGQVRTHRRSSWPMTSCNLCPTFVQHVQGFRFE</sequence>
<evidence type="ECO:0000313" key="1">
    <source>
        <dbReference type="EMBL" id="RCV29660.1"/>
    </source>
</evidence>
<protein>
    <submittedName>
        <fullName evidence="1">Uncharacterized protein</fullName>
    </submittedName>
</protein>
<organism evidence="1">
    <name type="scientific">Setaria italica</name>
    <name type="common">Foxtail millet</name>
    <name type="synonym">Panicum italicum</name>
    <dbReference type="NCBI Taxonomy" id="4555"/>
    <lineage>
        <taxon>Eukaryota</taxon>
        <taxon>Viridiplantae</taxon>
        <taxon>Streptophyta</taxon>
        <taxon>Embryophyta</taxon>
        <taxon>Tracheophyta</taxon>
        <taxon>Spermatophyta</taxon>
        <taxon>Magnoliopsida</taxon>
        <taxon>Liliopsida</taxon>
        <taxon>Poales</taxon>
        <taxon>Poaceae</taxon>
        <taxon>PACMAD clade</taxon>
        <taxon>Panicoideae</taxon>
        <taxon>Panicodae</taxon>
        <taxon>Paniceae</taxon>
        <taxon>Cenchrinae</taxon>
        <taxon>Setaria</taxon>
    </lineage>
</organism>